<keyword evidence="4 6" id="KW-1133">Transmembrane helix</keyword>
<evidence type="ECO:0000256" key="3">
    <source>
        <dbReference type="ARBA" id="ARBA00022692"/>
    </source>
</evidence>
<dbReference type="InterPro" id="IPR004151">
    <property type="entry name" value="7TM_GPCR_serpentine_rcpt_Sre"/>
</dbReference>
<feature type="transmembrane region" description="Helical" evidence="6">
    <location>
        <begin position="29"/>
        <end position="50"/>
    </location>
</feature>
<proteinExistence type="inferred from homology"/>
<evidence type="ECO:0000256" key="6">
    <source>
        <dbReference type="SAM" id="Phobius"/>
    </source>
</evidence>
<dbReference type="PANTHER" id="PTHR23128:SF132">
    <property type="entry name" value="SERPENTINE RECEPTOR, CLASS E (EPSILON)-RELATED"/>
    <property type="match status" value="1"/>
</dbReference>
<dbReference type="PANTHER" id="PTHR23128">
    <property type="entry name" value="SERPENTINE RECEPTOR, CLASS E (EPSILON)-RELATED"/>
    <property type="match status" value="1"/>
</dbReference>
<keyword evidence="8" id="KW-1185">Reference proteome</keyword>
<feature type="transmembrane region" description="Helical" evidence="6">
    <location>
        <begin position="139"/>
        <end position="161"/>
    </location>
</feature>
<evidence type="ECO:0000256" key="2">
    <source>
        <dbReference type="ARBA" id="ARBA00006803"/>
    </source>
</evidence>
<comment type="caution">
    <text evidence="7">The sequence shown here is derived from an EMBL/GenBank/DDBJ whole genome shotgun (WGS) entry which is preliminary data.</text>
</comment>
<keyword evidence="5 6" id="KW-0472">Membrane</keyword>
<evidence type="ECO:0000313" key="8">
    <source>
        <dbReference type="Proteomes" id="UP000494206"/>
    </source>
</evidence>
<accession>A0A8S1FBX8</accession>
<comment type="similarity">
    <text evidence="2">Belongs to the nematode receptor-like protein sre family.</text>
</comment>
<organism evidence="7 8">
    <name type="scientific">Caenorhabditis bovis</name>
    <dbReference type="NCBI Taxonomy" id="2654633"/>
    <lineage>
        <taxon>Eukaryota</taxon>
        <taxon>Metazoa</taxon>
        <taxon>Ecdysozoa</taxon>
        <taxon>Nematoda</taxon>
        <taxon>Chromadorea</taxon>
        <taxon>Rhabditida</taxon>
        <taxon>Rhabditina</taxon>
        <taxon>Rhabditomorpha</taxon>
        <taxon>Rhabditoidea</taxon>
        <taxon>Rhabditidae</taxon>
        <taxon>Peloderinae</taxon>
        <taxon>Caenorhabditis</taxon>
    </lineage>
</organism>
<gene>
    <name evidence="7" type="ORF">CBOVIS_LOCUS12726</name>
</gene>
<dbReference type="Proteomes" id="UP000494206">
    <property type="component" value="Unassembled WGS sequence"/>
</dbReference>
<evidence type="ECO:0000256" key="4">
    <source>
        <dbReference type="ARBA" id="ARBA00022989"/>
    </source>
</evidence>
<keyword evidence="3 6" id="KW-0812">Transmembrane</keyword>
<reference evidence="7 8" key="1">
    <citation type="submission" date="2020-04" db="EMBL/GenBank/DDBJ databases">
        <authorList>
            <person name="Laetsch R D."/>
            <person name="Stevens L."/>
            <person name="Kumar S."/>
            <person name="Blaxter L. M."/>
        </authorList>
    </citation>
    <scope>NUCLEOTIDE SEQUENCE [LARGE SCALE GENOMIC DNA]</scope>
</reference>
<sequence length="288" mass="33971">MIFIVNDSFKVLTTVFEFNNPELHKPFHVIVNAWQLILGLVCLAITWRTVRIIWRIRVFHKNLTIILVFHLSSYLIFFIARIMVTSYTHGFLDVDISIVHVHKEPNELEDFSDNNPYRGLWVLSEGDMPKIKSLSDAKLLFIGSYLMFFYLSTAFTCIAEFCVERIFATLMVRDYEKHDRSYIGVFILTVSSFFSSWESYLMFFIFYPLYDVIACIVFVVVILIMLYLAVYMHNFKIYMKIKRTGGTSTKYPLAYRFQINENIKSFKVIYQVEVCSYNNGLVMFKITE</sequence>
<name>A0A8S1FBX8_9PELO</name>
<feature type="transmembrane region" description="Helical" evidence="6">
    <location>
        <begin position="209"/>
        <end position="232"/>
    </location>
</feature>
<dbReference type="GO" id="GO:0016020">
    <property type="term" value="C:membrane"/>
    <property type="evidence" value="ECO:0007669"/>
    <property type="project" value="UniProtKB-SubCell"/>
</dbReference>
<evidence type="ECO:0000313" key="7">
    <source>
        <dbReference type="EMBL" id="CAB3411320.1"/>
    </source>
</evidence>
<dbReference type="GO" id="GO:0007606">
    <property type="term" value="P:sensory perception of chemical stimulus"/>
    <property type="evidence" value="ECO:0007669"/>
    <property type="project" value="InterPro"/>
</dbReference>
<evidence type="ECO:0000256" key="1">
    <source>
        <dbReference type="ARBA" id="ARBA00004141"/>
    </source>
</evidence>
<dbReference type="EMBL" id="CADEPM010000013">
    <property type="protein sequence ID" value="CAB3411320.1"/>
    <property type="molecule type" value="Genomic_DNA"/>
</dbReference>
<comment type="subcellular location">
    <subcellularLocation>
        <location evidence="1">Membrane</location>
        <topology evidence="1">Multi-pass membrane protein</topology>
    </subcellularLocation>
</comment>
<evidence type="ECO:0000256" key="5">
    <source>
        <dbReference type="ARBA" id="ARBA00023136"/>
    </source>
</evidence>
<feature type="transmembrane region" description="Helical" evidence="6">
    <location>
        <begin position="182"/>
        <end position="203"/>
    </location>
</feature>
<dbReference type="AlphaFoldDB" id="A0A8S1FBX8"/>
<dbReference type="Pfam" id="PF03125">
    <property type="entry name" value="Sre"/>
    <property type="match status" value="1"/>
</dbReference>
<protein>
    <submittedName>
        <fullName evidence="7">Uncharacterized protein</fullName>
    </submittedName>
</protein>
<feature type="transmembrane region" description="Helical" evidence="6">
    <location>
        <begin position="62"/>
        <end position="84"/>
    </location>
</feature>